<comment type="caution">
    <text evidence="2">The sequence shown here is derived from an EMBL/GenBank/DDBJ whole genome shotgun (WGS) entry which is preliminary data.</text>
</comment>
<evidence type="ECO:0000313" key="2">
    <source>
        <dbReference type="EMBL" id="KAK0644172.1"/>
    </source>
</evidence>
<feature type="compositionally biased region" description="Basic and acidic residues" evidence="1">
    <location>
        <begin position="57"/>
        <end position="81"/>
    </location>
</feature>
<feature type="compositionally biased region" description="Low complexity" evidence="1">
    <location>
        <begin position="97"/>
        <end position="118"/>
    </location>
</feature>
<evidence type="ECO:0008006" key="4">
    <source>
        <dbReference type="Google" id="ProtNLM"/>
    </source>
</evidence>
<reference evidence="2" key="1">
    <citation type="submission" date="2023-06" db="EMBL/GenBank/DDBJ databases">
        <title>Genome-scale phylogeny and comparative genomics of the fungal order Sordariales.</title>
        <authorList>
            <consortium name="Lawrence Berkeley National Laboratory"/>
            <person name="Hensen N."/>
            <person name="Bonometti L."/>
            <person name="Westerberg I."/>
            <person name="Brannstrom I.O."/>
            <person name="Guillou S."/>
            <person name="Cros-Aarteil S."/>
            <person name="Calhoun S."/>
            <person name="Haridas S."/>
            <person name="Kuo A."/>
            <person name="Mondo S."/>
            <person name="Pangilinan J."/>
            <person name="Riley R."/>
            <person name="Labutti K."/>
            <person name="Andreopoulos B."/>
            <person name="Lipzen A."/>
            <person name="Chen C."/>
            <person name="Yanf M."/>
            <person name="Daum C."/>
            <person name="Ng V."/>
            <person name="Clum A."/>
            <person name="Steindorff A."/>
            <person name="Ohm R."/>
            <person name="Martin F."/>
            <person name="Silar P."/>
            <person name="Natvig D."/>
            <person name="Lalanne C."/>
            <person name="Gautier V."/>
            <person name="Ament-Velasquez S.L."/>
            <person name="Kruys A."/>
            <person name="Hutchinson M.I."/>
            <person name="Powell A.J."/>
            <person name="Barry K."/>
            <person name="Miller A.N."/>
            <person name="Grigoriev I.V."/>
            <person name="Debuchy R."/>
            <person name="Gladieux P."/>
            <person name="Thoren M.H."/>
            <person name="Johannesson H."/>
        </authorList>
    </citation>
    <scope>NUCLEOTIDE SEQUENCE</scope>
    <source>
        <strain evidence="2">SMH2532-1</strain>
    </source>
</reference>
<feature type="compositionally biased region" description="Low complexity" evidence="1">
    <location>
        <begin position="194"/>
        <end position="210"/>
    </location>
</feature>
<gene>
    <name evidence="2" type="ORF">B0T16DRAFT_193658</name>
</gene>
<evidence type="ECO:0000313" key="3">
    <source>
        <dbReference type="Proteomes" id="UP001174936"/>
    </source>
</evidence>
<dbReference type="AlphaFoldDB" id="A0AA39Y3F5"/>
<feature type="compositionally biased region" description="Pro residues" evidence="1">
    <location>
        <begin position="34"/>
        <end position="46"/>
    </location>
</feature>
<feature type="region of interest" description="Disordered" evidence="1">
    <location>
        <begin position="534"/>
        <end position="619"/>
    </location>
</feature>
<feature type="compositionally biased region" description="Low complexity" evidence="1">
    <location>
        <begin position="546"/>
        <end position="561"/>
    </location>
</feature>
<sequence length="739" mass="79449">MMAPVNGASKPAKITARRTAPKVIPVLPLNYPQRPVPKQPSAPPKSSPLAEVQPRPEAVENKQEENRLAEIEPQSADDKHAPAPGPDSNGNIDTPPTISTVTATSAEVSSEPAAPSAALSTGTPTVIAGPADHAVVSPTPTRPDASMPPASSNSSVHGSARATAGSQPPLSFQHAVHQAHPSNGSLIFGGFHDSNASSPAPNPSGGFPAPNMVPPFHHPAPPVDGYGRPFMVSPSYDGFSAMMSHHGPPTPHSIHGSQSSAQAEGHTFGGLWIPTNGNHPPDPTGQLALHGGHYMNPHNTPVAPPTNGSSSVYQNLREQDDALAFLRSGADNTDFHDCFLEMRFPDPAQYQDHPDHPRLNQLVRIPAHRFVLSRSHTLRSLMKAQHVECGGVVVLDLHGEYMRSDVFHYVIRTLYGWSIGDGIPPTDLTVRHVRDDFKLALSYIDASQYLQVGWVHSVAVQRAIALLRWDTLDLAADFILPRAVLSPRLGSEGLIQPEECSIHGLLRQFLAFIVKHFPKHFVLDVNASGGFSRLPISPVQRPKSPAIANGTTDGTNGTANGHHIRQPSGSQTHLSRGQRVSTNPRLSQIKFGDISPPDRNGTASPEVVRSQSRRSPSAHDKVLSRILLNLPYEHLKHVLEAPNLGAGSLVGEITPSARLAMINDIISEREARRLRSLDKSQPQLQFFQDTLEKAAAPLVVNQIGDFLVNNMGHKEEVCPGDIPFLVHTWVSPNSGSVSA</sequence>
<feature type="region of interest" description="Disordered" evidence="1">
    <location>
        <begin position="247"/>
        <end position="268"/>
    </location>
</feature>
<proteinExistence type="predicted"/>
<dbReference type="EMBL" id="JAULSV010000005">
    <property type="protein sequence ID" value="KAK0644172.1"/>
    <property type="molecule type" value="Genomic_DNA"/>
</dbReference>
<accession>A0AA39Y3F5</accession>
<protein>
    <recommendedName>
        <fullName evidence="4">BTB domain-containing protein</fullName>
    </recommendedName>
</protein>
<name>A0AA39Y3F5_9PEZI</name>
<organism evidence="2 3">
    <name type="scientific">Cercophora newfieldiana</name>
    <dbReference type="NCBI Taxonomy" id="92897"/>
    <lineage>
        <taxon>Eukaryota</taxon>
        <taxon>Fungi</taxon>
        <taxon>Dikarya</taxon>
        <taxon>Ascomycota</taxon>
        <taxon>Pezizomycotina</taxon>
        <taxon>Sordariomycetes</taxon>
        <taxon>Sordariomycetidae</taxon>
        <taxon>Sordariales</taxon>
        <taxon>Lasiosphaeriaceae</taxon>
        <taxon>Cercophora</taxon>
    </lineage>
</organism>
<feature type="region of interest" description="Disordered" evidence="1">
    <location>
        <begin position="1"/>
        <end position="211"/>
    </location>
</feature>
<feature type="compositionally biased region" description="Polar residues" evidence="1">
    <location>
        <begin position="567"/>
        <end position="586"/>
    </location>
</feature>
<dbReference type="Proteomes" id="UP001174936">
    <property type="component" value="Unassembled WGS sequence"/>
</dbReference>
<evidence type="ECO:0000256" key="1">
    <source>
        <dbReference type="SAM" id="MobiDB-lite"/>
    </source>
</evidence>
<keyword evidence="3" id="KW-1185">Reference proteome</keyword>